<gene>
    <name evidence="3" type="ORF">Tco_0823578</name>
</gene>
<evidence type="ECO:0000313" key="4">
    <source>
        <dbReference type="Proteomes" id="UP001151760"/>
    </source>
</evidence>
<keyword evidence="1" id="KW-0175">Coiled coil</keyword>
<evidence type="ECO:0000259" key="2">
    <source>
        <dbReference type="Pfam" id="PF13976"/>
    </source>
</evidence>
<reference evidence="3" key="1">
    <citation type="journal article" date="2022" name="Int. J. Mol. Sci.">
        <title>Draft Genome of Tanacetum Coccineum: Genomic Comparison of Closely Related Tanacetum-Family Plants.</title>
        <authorList>
            <person name="Yamashiro T."/>
            <person name="Shiraishi A."/>
            <person name="Nakayama K."/>
            <person name="Satake H."/>
        </authorList>
    </citation>
    <scope>NUCLEOTIDE SEQUENCE</scope>
</reference>
<feature type="coiled-coil region" evidence="1">
    <location>
        <begin position="821"/>
        <end position="851"/>
    </location>
</feature>
<feature type="domain" description="GAG-pre-integrase" evidence="2">
    <location>
        <begin position="300"/>
        <end position="373"/>
    </location>
</feature>
<organism evidence="3 4">
    <name type="scientific">Tanacetum coccineum</name>
    <dbReference type="NCBI Taxonomy" id="301880"/>
    <lineage>
        <taxon>Eukaryota</taxon>
        <taxon>Viridiplantae</taxon>
        <taxon>Streptophyta</taxon>
        <taxon>Embryophyta</taxon>
        <taxon>Tracheophyta</taxon>
        <taxon>Spermatophyta</taxon>
        <taxon>Magnoliopsida</taxon>
        <taxon>eudicotyledons</taxon>
        <taxon>Gunneridae</taxon>
        <taxon>Pentapetalae</taxon>
        <taxon>asterids</taxon>
        <taxon>campanulids</taxon>
        <taxon>Asterales</taxon>
        <taxon>Asteraceae</taxon>
        <taxon>Asteroideae</taxon>
        <taxon>Anthemideae</taxon>
        <taxon>Anthemidinae</taxon>
        <taxon>Tanacetum</taxon>
    </lineage>
</organism>
<reference evidence="3" key="2">
    <citation type="submission" date="2022-01" db="EMBL/GenBank/DDBJ databases">
        <authorList>
            <person name="Yamashiro T."/>
            <person name="Shiraishi A."/>
            <person name="Satake H."/>
            <person name="Nakayama K."/>
        </authorList>
    </citation>
    <scope>NUCLEOTIDE SEQUENCE</scope>
</reference>
<dbReference type="Pfam" id="PF13976">
    <property type="entry name" value="gag_pre-integrs"/>
    <property type="match status" value="1"/>
</dbReference>
<keyword evidence="4" id="KW-1185">Reference proteome</keyword>
<dbReference type="Proteomes" id="UP001151760">
    <property type="component" value="Unassembled WGS sequence"/>
</dbReference>
<evidence type="ECO:0000256" key="1">
    <source>
        <dbReference type="SAM" id="Coils"/>
    </source>
</evidence>
<protein>
    <submittedName>
        <fullName evidence="3">Ribonuclease H-like domain-containing protein</fullName>
    </submittedName>
</protein>
<proteinExistence type="predicted"/>
<sequence>MGTYSYYNYTAPESCPSTVLKMTVPSTTEEKICKKNDSMQEGARFGGNDATKKTQKALLKQQYENFNATSSESLDSIFNRLQKLVSRLAILGVETSPEDLNQKVKRTVAANNDDKNLAFLTTTSTSSTNSINTGNTGDILLENVEFHEQDNRSWNQGNSSKTVRIEDASEKAMCAIDGGGFDWSDMAEDEIQANMALMAFSDSEVTDKSKKGFGYNAVPSPHPLILNRPTPLRFSITQLNSFRFSKNLLEFMLLWWSANGGRITVKNYVLFTDSKCLVLSPNFKLPDESQVLLKIPRQNNMYSFDMKNIVPKDGLTCLVAKATMEESMLWHRRLGHVNFKNINKLVKENLVRDLPLKRFENDQTCVACLKGKQHRASCTKEVSESSPPYQQDQDCIIMPIWKDASYFEDTSLKSVADAQIQGQDVGHDDCCFQDDGLTPEVIRYLFEGLMGPIPPPEDTPEEDQGIDLGNLSPSYAVSSTPHTRLHKDHPIDHVIGDVQSSVQTRRMTTSHSELGFLSAIYEGKTHQDLHTCLFAYFLSQEEPKRLSKALNDPAWVEAKMQENSYIQVKNVWVLCNIADDFLAAGHTQEEGIAYDEKIAQYLLGNARKQTGLPTLTEAGILCPAAKLLRTKTAEIVTNEDANVTIHAKVDGHSISITEGSIRRHLKLDDKDGLISLPSSEIFAQLARMGYATDSDKLTFQKAPRKNAWEQFSSNIAAAIICLATNRRFIQLCLDMQKHKFQQHSRFYSVPSLTMKVFSNMKRSTRVFRQKADLSKIRKYTSAYTKDYSQGQKLESSDKSWKARRPFQVLAGGTATYSRRSAEKEKIRVKKIEEQRAQIARDAEIARQWEDEEKNKALIC</sequence>
<evidence type="ECO:0000313" key="3">
    <source>
        <dbReference type="EMBL" id="GJT02409.1"/>
    </source>
</evidence>
<comment type="caution">
    <text evidence="3">The sequence shown here is derived from an EMBL/GenBank/DDBJ whole genome shotgun (WGS) entry which is preliminary data.</text>
</comment>
<dbReference type="EMBL" id="BQNB010012346">
    <property type="protein sequence ID" value="GJT02409.1"/>
    <property type="molecule type" value="Genomic_DNA"/>
</dbReference>
<name>A0ABQ5ANA5_9ASTR</name>
<accession>A0ABQ5ANA5</accession>
<dbReference type="InterPro" id="IPR025724">
    <property type="entry name" value="GAG-pre-integrase_dom"/>
</dbReference>